<name>A0ABP3R259_9PROT</name>
<evidence type="ECO:0000256" key="1">
    <source>
        <dbReference type="SAM" id="MobiDB-lite"/>
    </source>
</evidence>
<comment type="caution">
    <text evidence="2">The sequence shown here is derived from an EMBL/GenBank/DDBJ whole genome shotgun (WGS) entry which is preliminary data.</text>
</comment>
<feature type="region of interest" description="Disordered" evidence="1">
    <location>
        <begin position="1"/>
        <end position="24"/>
    </location>
</feature>
<gene>
    <name evidence="2" type="ORF">GCM10009416_41460</name>
</gene>
<organism evidence="2 3">
    <name type="scientific">Craurococcus roseus</name>
    <dbReference type="NCBI Taxonomy" id="77585"/>
    <lineage>
        <taxon>Bacteria</taxon>
        <taxon>Pseudomonadati</taxon>
        <taxon>Pseudomonadota</taxon>
        <taxon>Alphaproteobacteria</taxon>
        <taxon>Acetobacterales</taxon>
        <taxon>Acetobacteraceae</taxon>
        <taxon>Craurococcus</taxon>
    </lineage>
</organism>
<dbReference type="EMBL" id="BAAAFZ010000069">
    <property type="protein sequence ID" value="GAA0599000.1"/>
    <property type="molecule type" value="Genomic_DNA"/>
</dbReference>
<sequence length="56" mass="6691">MPLRTPLRHENSARHRRAAPAAPRGLSCRFRAAAGALRRWWAEERHYRPERHYMRG</sequence>
<keyword evidence="3" id="KW-1185">Reference proteome</keyword>
<protein>
    <submittedName>
        <fullName evidence="2">Uncharacterized protein</fullName>
    </submittedName>
</protein>
<evidence type="ECO:0000313" key="2">
    <source>
        <dbReference type="EMBL" id="GAA0599000.1"/>
    </source>
</evidence>
<proteinExistence type="predicted"/>
<reference evidence="3" key="1">
    <citation type="journal article" date="2019" name="Int. J. Syst. Evol. Microbiol.">
        <title>The Global Catalogue of Microorganisms (GCM) 10K type strain sequencing project: providing services to taxonomists for standard genome sequencing and annotation.</title>
        <authorList>
            <consortium name="The Broad Institute Genomics Platform"/>
            <consortium name="The Broad Institute Genome Sequencing Center for Infectious Disease"/>
            <person name="Wu L."/>
            <person name="Ma J."/>
        </authorList>
    </citation>
    <scope>NUCLEOTIDE SEQUENCE [LARGE SCALE GENOMIC DNA]</scope>
    <source>
        <strain evidence="3">JCM 9933</strain>
    </source>
</reference>
<dbReference type="Proteomes" id="UP001501588">
    <property type="component" value="Unassembled WGS sequence"/>
</dbReference>
<accession>A0ABP3R259</accession>
<evidence type="ECO:0000313" key="3">
    <source>
        <dbReference type="Proteomes" id="UP001501588"/>
    </source>
</evidence>
<dbReference type="RefSeq" id="WP_343897313.1">
    <property type="nucleotide sequence ID" value="NZ_BAAAFZ010000069.1"/>
</dbReference>